<dbReference type="AlphaFoldDB" id="A0A212JUF5"/>
<evidence type="ECO:0000259" key="7">
    <source>
        <dbReference type="PROSITE" id="PS50905"/>
    </source>
</evidence>
<feature type="binding site" evidence="6">
    <location>
        <position position="137"/>
    </location>
    <ligand>
        <name>Fe cation</name>
        <dbReference type="ChEBI" id="CHEBI:24875"/>
        <label>2</label>
    </ligand>
</feature>
<comment type="catalytic activity">
    <reaction evidence="5">
        <text>4 Fe(2+) + O2 + 4 H(+) = 4 Fe(3+) + 2 H2O</text>
        <dbReference type="Rhea" id="RHEA:11148"/>
        <dbReference type="ChEBI" id="CHEBI:15377"/>
        <dbReference type="ChEBI" id="CHEBI:15378"/>
        <dbReference type="ChEBI" id="CHEBI:15379"/>
        <dbReference type="ChEBI" id="CHEBI:29033"/>
        <dbReference type="ChEBI" id="CHEBI:29034"/>
        <dbReference type="EC" id="1.16.3.1"/>
    </reaction>
</comment>
<feature type="binding site" evidence="6">
    <location>
        <position position="61"/>
    </location>
    <ligand>
        <name>Fe cation</name>
        <dbReference type="ChEBI" id="CHEBI:24875"/>
        <label>1</label>
    </ligand>
</feature>
<dbReference type="EMBL" id="FLUQ01000002">
    <property type="protein sequence ID" value="SBW03073.1"/>
    <property type="molecule type" value="Genomic_DNA"/>
</dbReference>
<dbReference type="GO" id="GO:0004322">
    <property type="term" value="F:ferroxidase activity"/>
    <property type="evidence" value="ECO:0007669"/>
    <property type="project" value="UniProtKB-EC"/>
</dbReference>
<feature type="binding site" evidence="6">
    <location>
        <position position="57"/>
    </location>
    <ligand>
        <name>Fe cation</name>
        <dbReference type="ChEBI" id="CHEBI:24875"/>
        <label>3</label>
    </ligand>
</feature>
<feature type="binding site" evidence="6">
    <location>
        <position position="101"/>
    </location>
    <ligand>
        <name>Fe cation</name>
        <dbReference type="ChEBI" id="CHEBI:24875"/>
        <label>2</label>
    </ligand>
</feature>
<dbReference type="InterPro" id="IPR008331">
    <property type="entry name" value="Ferritin_DPS_dom"/>
</dbReference>
<evidence type="ECO:0000256" key="4">
    <source>
        <dbReference type="ARBA" id="ARBA00023004"/>
    </source>
</evidence>
<evidence type="ECO:0000256" key="2">
    <source>
        <dbReference type="ARBA" id="ARBA00022617"/>
    </source>
</evidence>
<dbReference type="PANTHER" id="PTHR30295">
    <property type="entry name" value="BACTERIOFERRITIN"/>
    <property type="match status" value="1"/>
</dbReference>
<comment type="function">
    <text evidence="5">Iron-storage protein, whose ferroxidase center binds Fe(2+), oxidizes it using dioxygen to Fe(3+), and participates in the subsequent Fe(3+) oxide mineral core formation within the central cavity of the BFR protein shell.</text>
</comment>
<feature type="domain" description="Ferritin-like diiron" evidence="7">
    <location>
        <begin position="8"/>
        <end position="152"/>
    </location>
</feature>
<dbReference type="InterPro" id="IPR012347">
    <property type="entry name" value="Ferritin-like"/>
</dbReference>
<dbReference type="EC" id="1.16.3.1" evidence="5"/>
<protein>
    <recommendedName>
        <fullName evidence="5">Bacterioferritin</fullName>
        <ecNumber evidence="5">1.16.3.1</ecNumber>
    </recommendedName>
</protein>
<keyword evidence="3 5" id="KW-0479">Metal-binding</keyword>
<dbReference type="PROSITE" id="PS50905">
    <property type="entry name" value="FERRITIN_LIKE"/>
    <property type="match status" value="1"/>
</dbReference>
<reference evidence="8" key="1">
    <citation type="submission" date="2016-04" db="EMBL/GenBank/DDBJ databases">
        <authorList>
            <person name="Evans L.H."/>
            <person name="Alamgir A."/>
            <person name="Owens N."/>
            <person name="Weber N.D."/>
            <person name="Virtaneva K."/>
            <person name="Barbian K."/>
            <person name="Babar A."/>
            <person name="Rosenke K."/>
        </authorList>
    </citation>
    <scope>NUCLEOTIDE SEQUENCE</scope>
    <source>
        <strain evidence="8">86</strain>
    </source>
</reference>
<dbReference type="InterPro" id="IPR002024">
    <property type="entry name" value="Bacterioferritin"/>
</dbReference>
<feature type="binding site" evidence="6">
    <location>
        <position position="134"/>
    </location>
    <ligand>
        <name>Fe cation</name>
        <dbReference type="ChEBI" id="CHEBI:24875"/>
        <label>1</label>
    </ligand>
</feature>
<feature type="binding site" description="axial binding residue" evidence="6">
    <location>
        <position position="59"/>
    </location>
    <ligand>
        <name>heme b</name>
        <dbReference type="ChEBI" id="CHEBI:60344"/>
        <note>ligand shared between dimeric partners</note>
    </ligand>
    <ligandPart>
        <name>Fe</name>
        <dbReference type="ChEBI" id="CHEBI:18248"/>
    </ligandPart>
</feature>
<dbReference type="GO" id="GO:0005829">
    <property type="term" value="C:cytosol"/>
    <property type="evidence" value="ECO:0007669"/>
    <property type="project" value="TreeGrafter"/>
</dbReference>
<accession>A0A212JUF5</accession>
<dbReference type="InterPro" id="IPR009078">
    <property type="entry name" value="Ferritin-like_SF"/>
</dbReference>
<keyword evidence="8" id="KW-0560">Oxidoreductase</keyword>
<feature type="binding site" evidence="6">
    <location>
        <position position="134"/>
    </location>
    <ligand>
        <name>Fe cation</name>
        <dbReference type="ChEBI" id="CHEBI:24875"/>
        <label>2</label>
    </ligand>
</feature>
<gene>
    <name evidence="8" type="primary">bfr</name>
    <name evidence="8" type="ORF">KL86DPRO_20081</name>
</gene>
<evidence type="ECO:0000313" key="8">
    <source>
        <dbReference type="EMBL" id="SBW03073.1"/>
    </source>
</evidence>
<sequence length="169" mass="19460">MAVRKDQSAKKQKVVDVLNRARSMELFAIAQYMQQHYRLDDDDYAVLAANMRKIAIDEMKHAEEFAERIKDLGAIPTQDHSAKAILDQDVYKIYPYDSDVELDTLDKYNDFAAVCRENGDIVSMRLFERIIEDEQRHQTYFDDTATHIKTMDKSFLAKVAGTDVGGEND</sequence>
<name>A0A212JUF5_9DELT</name>
<evidence type="ECO:0000256" key="1">
    <source>
        <dbReference type="ARBA" id="ARBA00022434"/>
    </source>
</evidence>
<feature type="binding site" evidence="6">
    <location>
        <position position="58"/>
    </location>
    <ligand>
        <name>Fe cation</name>
        <dbReference type="ChEBI" id="CHEBI:24875"/>
        <label>1</label>
    </ligand>
</feature>
<evidence type="ECO:0000256" key="6">
    <source>
        <dbReference type="PIRSR" id="PIRSR002560-1"/>
    </source>
</evidence>
<dbReference type="Pfam" id="PF00210">
    <property type="entry name" value="Ferritin"/>
    <property type="match status" value="1"/>
</dbReference>
<keyword evidence="2" id="KW-0349">Heme</keyword>
<keyword evidence="1 5" id="KW-0409">Iron storage</keyword>
<organism evidence="8">
    <name type="scientific">uncultured delta proteobacterium</name>
    <dbReference type="NCBI Taxonomy" id="34034"/>
    <lineage>
        <taxon>Bacteria</taxon>
        <taxon>Deltaproteobacteria</taxon>
        <taxon>environmental samples</taxon>
    </lineage>
</organism>
<dbReference type="GO" id="GO:0006826">
    <property type="term" value="P:iron ion transport"/>
    <property type="evidence" value="ECO:0007669"/>
    <property type="project" value="InterPro"/>
</dbReference>
<comment type="similarity">
    <text evidence="5">Belongs to the bacterioferritin family.</text>
</comment>
<dbReference type="GO" id="GO:0006879">
    <property type="term" value="P:intracellular iron ion homeostasis"/>
    <property type="evidence" value="ECO:0007669"/>
    <property type="project" value="UniProtKB-KW"/>
</dbReference>
<dbReference type="PANTHER" id="PTHR30295:SF0">
    <property type="entry name" value="BACTERIOFERRITIN"/>
    <property type="match status" value="1"/>
</dbReference>
<dbReference type="SUPFAM" id="SSF47240">
    <property type="entry name" value="Ferritin-like"/>
    <property type="match status" value="1"/>
</dbReference>
<proteinExistence type="inferred from homology"/>
<dbReference type="Gene3D" id="1.20.1260.10">
    <property type="match status" value="1"/>
</dbReference>
<evidence type="ECO:0000256" key="5">
    <source>
        <dbReference type="PIRNR" id="PIRNR002560"/>
    </source>
</evidence>
<keyword evidence="4 5" id="KW-0408">Iron</keyword>
<dbReference type="PIRSF" id="PIRSF002560">
    <property type="entry name" value="Bacterioferritin"/>
    <property type="match status" value="1"/>
</dbReference>
<feature type="binding site" evidence="6">
    <location>
        <position position="58"/>
    </location>
    <ligand>
        <name>Fe cation</name>
        <dbReference type="ChEBI" id="CHEBI:24875"/>
        <label>2</label>
    </ligand>
</feature>
<dbReference type="GO" id="GO:0020037">
    <property type="term" value="F:heme binding"/>
    <property type="evidence" value="ECO:0007669"/>
    <property type="project" value="TreeGrafter"/>
</dbReference>
<dbReference type="InterPro" id="IPR009040">
    <property type="entry name" value="Ferritin-like_diiron"/>
</dbReference>
<dbReference type="GO" id="GO:0008199">
    <property type="term" value="F:ferric iron binding"/>
    <property type="evidence" value="ECO:0007669"/>
    <property type="project" value="InterPro"/>
</dbReference>
<evidence type="ECO:0000256" key="3">
    <source>
        <dbReference type="ARBA" id="ARBA00022723"/>
    </source>
</evidence>
<dbReference type="PRINTS" id="PR00601">
    <property type="entry name" value="BACFERRITIN"/>
</dbReference>
<feature type="binding site" evidence="6">
    <location>
        <position position="25"/>
    </location>
    <ligand>
        <name>Fe cation</name>
        <dbReference type="ChEBI" id="CHEBI:24875"/>
        <label>1</label>
    </ligand>
</feature>